<dbReference type="Proteomes" id="UP000199439">
    <property type="component" value="Unassembled WGS sequence"/>
</dbReference>
<dbReference type="AlphaFoldDB" id="A0A1I1RYC8"/>
<organism evidence="2 3">
    <name type="scientific">Algibacter pectinivorans</name>
    <dbReference type="NCBI Taxonomy" id="870482"/>
    <lineage>
        <taxon>Bacteria</taxon>
        <taxon>Pseudomonadati</taxon>
        <taxon>Bacteroidota</taxon>
        <taxon>Flavobacteriia</taxon>
        <taxon>Flavobacteriales</taxon>
        <taxon>Flavobacteriaceae</taxon>
        <taxon>Algibacter</taxon>
    </lineage>
</organism>
<reference evidence="3" key="1">
    <citation type="submission" date="2016-10" db="EMBL/GenBank/DDBJ databases">
        <authorList>
            <person name="Varghese N."/>
            <person name="Submissions S."/>
        </authorList>
    </citation>
    <scope>NUCLEOTIDE SEQUENCE [LARGE SCALE GENOMIC DNA]</scope>
    <source>
        <strain evidence="3">DSM 25730</strain>
    </source>
</reference>
<keyword evidence="3" id="KW-1185">Reference proteome</keyword>
<feature type="transmembrane region" description="Helical" evidence="1">
    <location>
        <begin position="137"/>
        <end position="158"/>
    </location>
</feature>
<feature type="transmembrane region" description="Helical" evidence="1">
    <location>
        <begin position="170"/>
        <end position="189"/>
    </location>
</feature>
<dbReference type="STRING" id="870482.SAMN04487987_110119"/>
<accession>A0A1I1RYC8</accession>
<feature type="transmembrane region" description="Helical" evidence="1">
    <location>
        <begin position="40"/>
        <end position="61"/>
    </location>
</feature>
<keyword evidence="1" id="KW-1133">Transmembrane helix</keyword>
<evidence type="ECO:0000256" key="1">
    <source>
        <dbReference type="SAM" id="Phobius"/>
    </source>
</evidence>
<keyword evidence="1" id="KW-0812">Transmembrane</keyword>
<feature type="transmembrane region" description="Helical" evidence="1">
    <location>
        <begin position="106"/>
        <end position="125"/>
    </location>
</feature>
<keyword evidence="1" id="KW-0472">Membrane</keyword>
<evidence type="ECO:0000313" key="3">
    <source>
        <dbReference type="Proteomes" id="UP000199439"/>
    </source>
</evidence>
<feature type="transmembrane region" description="Helical" evidence="1">
    <location>
        <begin position="209"/>
        <end position="227"/>
    </location>
</feature>
<protein>
    <submittedName>
        <fullName evidence="2">Uncharacterized protein</fullName>
    </submittedName>
</protein>
<dbReference type="OrthoDB" id="1453530at2"/>
<dbReference type="RefSeq" id="WP_092853319.1">
    <property type="nucleotide sequence ID" value="NZ_FOMI01000010.1"/>
</dbReference>
<feature type="transmembrane region" description="Helical" evidence="1">
    <location>
        <begin position="81"/>
        <end position="99"/>
    </location>
</feature>
<gene>
    <name evidence="2" type="ORF">SAMN04487987_110119</name>
</gene>
<proteinExistence type="predicted"/>
<feature type="transmembrane region" description="Helical" evidence="1">
    <location>
        <begin position="12"/>
        <end position="28"/>
    </location>
</feature>
<dbReference type="EMBL" id="FOMI01000010">
    <property type="protein sequence ID" value="SFD35650.1"/>
    <property type="molecule type" value="Genomic_DNA"/>
</dbReference>
<evidence type="ECO:0000313" key="2">
    <source>
        <dbReference type="EMBL" id="SFD35650.1"/>
    </source>
</evidence>
<sequence>MIDFLTRNFNFISYALEFLAAFVGLLCFKKYRNTSTRYFIYFLVYIFFVEVIGAMLVYAPFFLPIQLLRKAGVRVNNWYNVLWLFGSIVCVVFYFHAIINRKKLKLVIRVVGVLFIAVMLSHFVFYYDVFLNSRSTFYQIAGLITTVVCITTYFIELTNSNAILNMFKMFSFYASVGLFLWWLIITPVIFFDIYNTEYDRDFVNLKRLIFLFANIFMYSCFILGLIISKPNNA</sequence>
<name>A0A1I1RYC8_9FLAO</name>